<dbReference type="InterPro" id="IPR002562">
    <property type="entry name" value="3'-5'_exonuclease_dom"/>
</dbReference>
<dbReference type="SUPFAM" id="SSF53098">
    <property type="entry name" value="Ribonuclease H-like"/>
    <property type="match status" value="1"/>
</dbReference>
<dbReference type="Proteomes" id="UP000266698">
    <property type="component" value="Unassembled WGS sequence"/>
</dbReference>
<proteinExistence type="predicted"/>
<evidence type="ECO:0000259" key="1">
    <source>
        <dbReference type="SMART" id="SM00474"/>
    </source>
</evidence>
<reference evidence="2 3" key="1">
    <citation type="submission" date="2018-08" db="EMBL/GenBank/DDBJ databases">
        <title>A genome reference for cultivated species of the human gut microbiota.</title>
        <authorList>
            <person name="Zou Y."/>
            <person name="Xue W."/>
            <person name="Luo G."/>
        </authorList>
    </citation>
    <scope>NUCLEOTIDE SEQUENCE [LARGE SCALE GENOMIC DNA]</scope>
    <source>
        <strain evidence="2 3">AF36-2BH</strain>
    </source>
</reference>
<sequence>MLQIIEKETDLSEKELNLINDRGVVSIDTETTGLNYLEDKLCTIQLYVEDYGIIIKYNNCLDYPRLKSVLNSSDVTKIFHNAVFDVSFLMKNFQMDSFGKLVCTKITSKLVNGMSHNNSLKPLLKEYLNIEIDKSQQLSNWGIRSLSLEQRNYAINDVRYLLPLWENLYEELKNKGLENVAVNCFRFIPNYKKLLDMGINNIFNY</sequence>
<dbReference type="InterPro" id="IPR036397">
    <property type="entry name" value="RNaseH_sf"/>
</dbReference>
<gene>
    <name evidence="2" type="ORF">DW001_05095</name>
</gene>
<dbReference type="InterPro" id="IPR051086">
    <property type="entry name" value="RNase_D-like"/>
</dbReference>
<dbReference type="EMBL" id="QRPB01000004">
    <property type="protein sequence ID" value="RHL81460.1"/>
    <property type="molecule type" value="Genomic_DNA"/>
</dbReference>
<dbReference type="InterPro" id="IPR012337">
    <property type="entry name" value="RNaseH-like_sf"/>
</dbReference>
<evidence type="ECO:0000313" key="2">
    <source>
        <dbReference type="EMBL" id="RHL81460.1"/>
    </source>
</evidence>
<dbReference type="Gene3D" id="3.30.420.10">
    <property type="entry name" value="Ribonuclease H-like superfamily/Ribonuclease H"/>
    <property type="match status" value="1"/>
</dbReference>
<organism evidence="2 3">
    <name type="scientific">Agathobacter rectalis</name>
    <dbReference type="NCBI Taxonomy" id="39491"/>
    <lineage>
        <taxon>Bacteria</taxon>
        <taxon>Bacillati</taxon>
        <taxon>Bacillota</taxon>
        <taxon>Clostridia</taxon>
        <taxon>Lachnospirales</taxon>
        <taxon>Lachnospiraceae</taxon>
        <taxon>Agathobacter</taxon>
    </lineage>
</organism>
<evidence type="ECO:0000313" key="3">
    <source>
        <dbReference type="Proteomes" id="UP000266698"/>
    </source>
</evidence>
<dbReference type="PANTHER" id="PTHR47649:SF1">
    <property type="entry name" value="RIBONUCLEASE D"/>
    <property type="match status" value="1"/>
</dbReference>
<dbReference type="GO" id="GO:0003676">
    <property type="term" value="F:nucleic acid binding"/>
    <property type="evidence" value="ECO:0007669"/>
    <property type="project" value="InterPro"/>
</dbReference>
<dbReference type="GO" id="GO:0008408">
    <property type="term" value="F:3'-5' exonuclease activity"/>
    <property type="evidence" value="ECO:0007669"/>
    <property type="project" value="InterPro"/>
</dbReference>
<dbReference type="RefSeq" id="WP_118375161.1">
    <property type="nucleotide sequence ID" value="NZ_QRPB01000004.1"/>
</dbReference>
<dbReference type="AlphaFoldDB" id="A0A396FN52"/>
<protein>
    <submittedName>
        <fullName evidence="2">Ribonuclease D</fullName>
    </submittedName>
</protein>
<accession>A0A396FN52</accession>
<comment type="caution">
    <text evidence="2">The sequence shown here is derived from an EMBL/GenBank/DDBJ whole genome shotgun (WGS) entry which is preliminary data.</text>
</comment>
<dbReference type="GO" id="GO:0006139">
    <property type="term" value="P:nucleobase-containing compound metabolic process"/>
    <property type="evidence" value="ECO:0007669"/>
    <property type="project" value="InterPro"/>
</dbReference>
<dbReference type="CDD" id="cd06142">
    <property type="entry name" value="RNaseD_exo"/>
    <property type="match status" value="1"/>
</dbReference>
<dbReference type="Pfam" id="PF01612">
    <property type="entry name" value="DNA_pol_A_exo1"/>
    <property type="match status" value="1"/>
</dbReference>
<dbReference type="SMART" id="SM00474">
    <property type="entry name" value="35EXOc"/>
    <property type="match status" value="1"/>
</dbReference>
<feature type="domain" description="3'-5' exonuclease" evidence="1">
    <location>
        <begin position="2"/>
        <end position="173"/>
    </location>
</feature>
<dbReference type="PANTHER" id="PTHR47649">
    <property type="entry name" value="RIBONUCLEASE D"/>
    <property type="match status" value="1"/>
</dbReference>
<name>A0A396FN52_9FIRM</name>